<dbReference type="InterPro" id="IPR036770">
    <property type="entry name" value="Ankyrin_rpt-contain_sf"/>
</dbReference>
<keyword evidence="1" id="KW-0040">ANK repeat</keyword>
<keyword evidence="3" id="KW-1185">Reference proteome</keyword>
<feature type="repeat" description="ANK" evidence="1">
    <location>
        <begin position="324"/>
        <end position="356"/>
    </location>
</feature>
<dbReference type="SMART" id="SM00248">
    <property type="entry name" value="ANK"/>
    <property type="match status" value="19"/>
</dbReference>
<dbReference type="Pfam" id="PF00023">
    <property type="entry name" value="Ank"/>
    <property type="match status" value="1"/>
</dbReference>
<dbReference type="InterPro" id="IPR002110">
    <property type="entry name" value="Ankyrin_rpt"/>
</dbReference>
<comment type="caution">
    <text evidence="2">The sequence shown here is derived from an EMBL/GenBank/DDBJ whole genome shotgun (WGS) entry which is preliminary data.</text>
</comment>
<feature type="repeat" description="ANK" evidence="1">
    <location>
        <begin position="472"/>
        <end position="504"/>
    </location>
</feature>
<reference evidence="2 3" key="1">
    <citation type="journal article" date="2024" name="bioRxiv">
        <title>A reference genome for Trichogramma kaykai: A tiny desert-dwelling parasitoid wasp with competing sex-ratio distorters.</title>
        <authorList>
            <person name="Culotta J."/>
            <person name="Lindsey A.R."/>
        </authorList>
    </citation>
    <scope>NUCLEOTIDE SEQUENCE [LARGE SCALE GENOMIC DNA]</scope>
    <source>
        <strain evidence="2 3">KSX58</strain>
    </source>
</reference>
<dbReference type="PROSITE" id="PS50088">
    <property type="entry name" value="ANK_REPEAT"/>
    <property type="match status" value="10"/>
</dbReference>
<protein>
    <submittedName>
        <fullName evidence="2">Uncharacterized protein</fullName>
    </submittedName>
</protein>
<feature type="repeat" description="ANK" evidence="1">
    <location>
        <begin position="546"/>
        <end position="578"/>
    </location>
</feature>
<dbReference type="Pfam" id="PF12796">
    <property type="entry name" value="Ank_2"/>
    <property type="match status" value="4"/>
</dbReference>
<feature type="repeat" description="ANK" evidence="1">
    <location>
        <begin position="252"/>
        <end position="284"/>
    </location>
</feature>
<dbReference type="EMBL" id="JBJJXI010000066">
    <property type="protein sequence ID" value="KAL3397419.1"/>
    <property type="molecule type" value="Genomic_DNA"/>
</dbReference>
<evidence type="ECO:0000313" key="2">
    <source>
        <dbReference type="EMBL" id="KAL3397419.1"/>
    </source>
</evidence>
<dbReference type="PRINTS" id="PR01415">
    <property type="entry name" value="ANKYRIN"/>
</dbReference>
<feature type="repeat" description="ANK" evidence="1">
    <location>
        <begin position="841"/>
        <end position="869"/>
    </location>
</feature>
<feature type="repeat" description="ANK" evidence="1">
    <location>
        <begin position="178"/>
        <end position="210"/>
    </location>
</feature>
<organism evidence="2 3">
    <name type="scientific">Trichogramma kaykai</name>
    <dbReference type="NCBI Taxonomy" id="54128"/>
    <lineage>
        <taxon>Eukaryota</taxon>
        <taxon>Metazoa</taxon>
        <taxon>Ecdysozoa</taxon>
        <taxon>Arthropoda</taxon>
        <taxon>Hexapoda</taxon>
        <taxon>Insecta</taxon>
        <taxon>Pterygota</taxon>
        <taxon>Neoptera</taxon>
        <taxon>Endopterygota</taxon>
        <taxon>Hymenoptera</taxon>
        <taxon>Apocrita</taxon>
        <taxon>Proctotrupomorpha</taxon>
        <taxon>Chalcidoidea</taxon>
        <taxon>Trichogrammatidae</taxon>
        <taxon>Trichogramma</taxon>
    </lineage>
</organism>
<name>A0ABD2WWD3_9HYME</name>
<accession>A0ABD2WWD3</accession>
<dbReference type="PANTHER" id="PTHR24118:SF99">
    <property type="entry name" value="POTE ANKYRIN DOMAIN FAMILY MEMBER 3C-RELATED"/>
    <property type="match status" value="1"/>
</dbReference>
<feature type="repeat" description="ANK" evidence="1">
    <location>
        <begin position="619"/>
        <end position="651"/>
    </location>
</feature>
<evidence type="ECO:0000313" key="3">
    <source>
        <dbReference type="Proteomes" id="UP001627154"/>
    </source>
</evidence>
<dbReference type="PANTHER" id="PTHR24118">
    <property type="entry name" value="POTE ANKYRIN DOMAIN"/>
    <property type="match status" value="1"/>
</dbReference>
<gene>
    <name evidence="2" type="ORF">TKK_008975</name>
</gene>
<feature type="repeat" description="ANK" evidence="1">
    <location>
        <begin position="400"/>
        <end position="432"/>
    </location>
</feature>
<feature type="repeat" description="ANK" evidence="1">
    <location>
        <begin position="693"/>
        <end position="725"/>
    </location>
</feature>
<dbReference type="PROSITE" id="PS50297">
    <property type="entry name" value="ANK_REP_REGION"/>
    <property type="match status" value="10"/>
</dbReference>
<feature type="repeat" description="ANK" evidence="1">
    <location>
        <begin position="767"/>
        <end position="799"/>
    </location>
</feature>
<dbReference type="SUPFAM" id="SSF48403">
    <property type="entry name" value="Ankyrin repeat"/>
    <property type="match status" value="2"/>
</dbReference>
<dbReference type="Pfam" id="PF13857">
    <property type="entry name" value="Ank_5"/>
    <property type="match status" value="1"/>
</dbReference>
<proteinExistence type="predicted"/>
<dbReference type="Proteomes" id="UP001627154">
    <property type="component" value="Unassembled WGS sequence"/>
</dbReference>
<evidence type="ECO:0000256" key="1">
    <source>
        <dbReference type="PROSITE-ProRule" id="PRU00023"/>
    </source>
</evidence>
<dbReference type="AlphaFoldDB" id="A0ABD2WWD3"/>
<dbReference type="Gene3D" id="1.25.40.20">
    <property type="entry name" value="Ankyrin repeat-containing domain"/>
    <property type="match status" value="7"/>
</dbReference>
<sequence>MFNNESYVSSYNQKLLEILKCLRERVTWEIENDRHEFLRQLSPFISNWKEQLPNFRDIFRKAEIDQLLLDSMSFCTAEHNHQGNRFIDFVARSGYRDEPELDEDGKPLFRRRTALHRTTACELDVVKNLFKIYHRYDVNYTDENGMTHFHVACEYGFDEIVEKFLELNQDPNCLVPNNGTSPLLLALRFKHKKVVELLLRNGANPNVFNTDRFTPLHQICHEREENDDFAQMLFELSQDRYRPLQVNTKNKWGNTPLHLALFKGHGKLAKVLLKNGADPNILDSKGLRPLHYLFVNSYEDDFLELFFELSGRELRLQLKARDCLGCSPLHWAVISGSKKMFELLLKNGADPNLASKNGDTPLHLICDEQEDNDDFDKMTMLFELSDDDYKPLRVNAQDERRKTPLIVAVTNGCVKAAEFLLKRGADPNLADEKQLTPLHIICYRSNGRLATTFFRINDEFNQTVQIDARDNEGRTALHAAIFNGNINLVHILLSRGASPNSADKNGFTPLHFVCQREDDNVYLARTFFEIGEKFNKPVRIDSRDEDGNTPLHMAIHKDHVNLVGFLLRRGANPNSPNKDGETPLHRICEANIDDLAVEMLFKICDEKHQSMQVDAQDKMGQTPLHAAITKGNMKLVEILMRRGANPNLATNIGSTPLHYSCKRDVDEDELMKRFFEIGVDVNNLVQVDPRDKSGNTPLHWAMKRGHKSMAELVLRKGADPHSTNDKGETPLHIVCAKEGDDLETVEKFFDVNGELDRPVRVDARDKLGRTPLYRAVLKGHKRVTIFLLRKGADPNLADEKGCTPLHVISEDHYDDCDLLELLFKISKEVDRPVQIDVRDNEGRTPLQRAVASLLPNVFDVLMNHGADLSEFVFPTNIDCVGEWPSDRMNEIKFGSTADAQAIVRLLEGRGYELDRSDALKIMNFFSDNDLFRKSSNMEKFWYDDKELVGRAKEIMMNPTQSLHDLIQMRPKEAAKLLAHEDYINLVCYQLSHLPAGSRSAFTLYLCEVKSREFFQSWALDCFIELIQNRLPILCCEMIIEHLENEDLYNICLAAAGLKVDVSSTLQANAEPGNILDSHV</sequence>